<dbReference type="HOGENOM" id="CLU_1062697_0_0_1"/>
<accession>E9I5E7</accession>
<dbReference type="InParanoid" id="E9I5E7"/>
<keyword evidence="2" id="KW-1185">Reference proteome</keyword>
<organism evidence="1 2">
    <name type="scientific">Daphnia pulex</name>
    <name type="common">Water flea</name>
    <dbReference type="NCBI Taxonomy" id="6669"/>
    <lineage>
        <taxon>Eukaryota</taxon>
        <taxon>Metazoa</taxon>
        <taxon>Ecdysozoa</taxon>
        <taxon>Arthropoda</taxon>
        <taxon>Crustacea</taxon>
        <taxon>Branchiopoda</taxon>
        <taxon>Diplostraca</taxon>
        <taxon>Cladocera</taxon>
        <taxon>Anomopoda</taxon>
        <taxon>Daphniidae</taxon>
        <taxon>Daphnia</taxon>
    </lineage>
</organism>
<gene>
    <name evidence="1" type="ORF">DAPPUDRAFT_275510</name>
</gene>
<reference evidence="1 2" key="1">
    <citation type="journal article" date="2011" name="Science">
        <title>The ecoresponsive genome of Daphnia pulex.</title>
        <authorList>
            <person name="Colbourne J.K."/>
            <person name="Pfrender M.E."/>
            <person name="Gilbert D."/>
            <person name="Thomas W.K."/>
            <person name="Tucker A."/>
            <person name="Oakley T.H."/>
            <person name="Tokishita S."/>
            <person name="Aerts A."/>
            <person name="Arnold G.J."/>
            <person name="Basu M.K."/>
            <person name="Bauer D.J."/>
            <person name="Caceres C.E."/>
            <person name="Carmel L."/>
            <person name="Casola C."/>
            <person name="Choi J.H."/>
            <person name="Detter J.C."/>
            <person name="Dong Q."/>
            <person name="Dusheyko S."/>
            <person name="Eads B.D."/>
            <person name="Frohlich T."/>
            <person name="Geiler-Samerotte K.A."/>
            <person name="Gerlach D."/>
            <person name="Hatcher P."/>
            <person name="Jogdeo S."/>
            <person name="Krijgsveld J."/>
            <person name="Kriventseva E.V."/>
            <person name="Kultz D."/>
            <person name="Laforsch C."/>
            <person name="Lindquist E."/>
            <person name="Lopez J."/>
            <person name="Manak J.R."/>
            <person name="Muller J."/>
            <person name="Pangilinan J."/>
            <person name="Patwardhan R.P."/>
            <person name="Pitluck S."/>
            <person name="Pritham E.J."/>
            <person name="Rechtsteiner A."/>
            <person name="Rho M."/>
            <person name="Rogozin I.B."/>
            <person name="Sakarya O."/>
            <person name="Salamov A."/>
            <person name="Schaack S."/>
            <person name="Shapiro H."/>
            <person name="Shiga Y."/>
            <person name="Skalitzky C."/>
            <person name="Smith Z."/>
            <person name="Souvorov A."/>
            <person name="Sung W."/>
            <person name="Tang Z."/>
            <person name="Tsuchiya D."/>
            <person name="Tu H."/>
            <person name="Vos H."/>
            <person name="Wang M."/>
            <person name="Wolf Y.I."/>
            <person name="Yamagata H."/>
            <person name="Yamada T."/>
            <person name="Ye Y."/>
            <person name="Shaw J.R."/>
            <person name="Andrews J."/>
            <person name="Crease T.J."/>
            <person name="Tang H."/>
            <person name="Lucas S.M."/>
            <person name="Robertson H.M."/>
            <person name="Bork P."/>
            <person name="Koonin E.V."/>
            <person name="Zdobnov E.M."/>
            <person name="Grigoriev I.V."/>
            <person name="Lynch M."/>
            <person name="Boore J.L."/>
        </authorList>
    </citation>
    <scope>NUCLEOTIDE SEQUENCE [LARGE SCALE GENOMIC DNA]</scope>
</reference>
<sequence length="262" mass="28526">MVMAFSGRKSRQNLQVPQPVGSLQIHWLDLIDVPFVSFPFRNPRGVATFGASTGNPNPGTAAITTWSALLLAIEGEVAELNNRLIPLSIRRRRESPAWQDPFEFADSSGSRLNWPAGSFRPSHPDHCIGRSRQIVRESPPLSFPSNLSGSLAGQLEFPFAVGRFYLSASLSSVKATADRPYRSSVPVSQFVRLIRPSAGTFIFNPPVQLIDPATGISVCNGPALLTSQFYHPFQPVLLGPTDISVHHPNPVLPASSLRVNLP</sequence>
<dbReference type="EMBL" id="GL735590">
    <property type="protein sequence ID" value="EFX60783.1"/>
    <property type="molecule type" value="Genomic_DNA"/>
</dbReference>
<dbReference type="Proteomes" id="UP000000305">
    <property type="component" value="Unassembled WGS sequence"/>
</dbReference>
<name>E9I5E7_DAPPU</name>
<protein>
    <submittedName>
        <fullName evidence="1">Uncharacterized protein</fullName>
    </submittedName>
</protein>
<dbReference type="AlphaFoldDB" id="E9I5E7"/>
<evidence type="ECO:0000313" key="2">
    <source>
        <dbReference type="Proteomes" id="UP000000305"/>
    </source>
</evidence>
<evidence type="ECO:0000313" key="1">
    <source>
        <dbReference type="EMBL" id="EFX60783.1"/>
    </source>
</evidence>
<dbReference type="KEGG" id="dpx:DAPPUDRAFT_275510"/>
<proteinExistence type="predicted"/>